<dbReference type="AlphaFoldDB" id="A0A3S3MUC3"/>
<dbReference type="EMBL" id="QPKB01000006">
    <property type="protein sequence ID" value="RWR86275.1"/>
    <property type="molecule type" value="Genomic_DNA"/>
</dbReference>
<reference evidence="2 3" key="1">
    <citation type="journal article" date="2019" name="Nat. Plants">
        <title>Stout camphor tree genome fills gaps in understanding of flowering plant genome evolution.</title>
        <authorList>
            <person name="Chaw S.M."/>
            <person name="Liu Y.C."/>
            <person name="Wu Y.W."/>
            <person name="Wang H.Y."/>
            <person name="Lin C.I."/>
            <person name="Wu C.S."/>
            <person name="Ke H.M."/>
            <person name="Chang L.Y."/>
            <person name="Hsu C.Y."/>
            <person name="Yang H.T."/>
            <person name="Sudianto E."/>
            <person name="Hsu M.H."/>
            <person name="Wu K.P."/>
            <person name="Wang L.N."/>
            <person name="Leebens-Mack J.H."/>
            <person name="Tsai I.J."/>
        </authorList>
    </citation>
    <scope>NUCLEOTIDE SEQUENCE [LARGE SCALE GENOMIC DNA]</scope>
    <source>
        <strain evidence="3">cv. Chaw 1501</strain>
        <tissue evidence="2">Young leaves</tissue>
    </source>
</reference>
<gene>
    <name evidence="2" type="ORF">CKAN_01516500</name>
</gene>
<accession>A0A3S3MUC3</accession>
<proteinExistence type="predicted"/>
<evidence type="ECO:0000256" key="1">
    <source>
        <dbReference type="SAM" id="MobiDB-lite"/>
    </source>
</evidence>
<keyword evidence="3" id="KW-1185">Reference proteome</keyword>
<evidence type="ECO:0000313" key="2">
    <source>
        <dbReference type="EMBL" id="RWR86275.1"/>
    </source>
</evidence>
<feature type="region of interest" description="Disordered" evidence="1">
    <location>
        <begin position="102"/>
        <end position="124"/>
    </location>
</feature>
<dbReference type="STRING" id="337451.A0A3S3MUC3"/>
<dbReference type="Proteomes" id="UP000283530">
    <property type="component" value="Unassembled WGS sequence"/>
</dbReference>
<protein>
    <submittedName>
        <fullName evidence="2">Dirigent protein 16</fullName>
    </submittedName>
</protein>
<dbReference type="PANTHER" id="PTHR46215:SF1">
    <property type="entry name" value="DIRIGENT PROTEIN 18"/>
    <property type="match status" value="1"/>
</dbReference>
<name>A0A3S3MUC3_9MAGN</name>
<dbReference type="PANTHER" id="PTHR46215">
    <property type="entry name" value="DIRIGENT PROTEIN 24-RELATED"/>
    <property type="match status" value="1"/>
</dbReference>
<sequence length="148" mass="15175">MVHVARINAVDHISSNPDAAAGDHPDVAGTTKEFFMHDILGGSSPTARPITGLLGSIYSSQVPFARPIGFTIPRGGVPIPNANGDIPTINCNNGIPLRTGLSGTTFSQPTNGPAPNDQRQLGPNGLGLGFGRITVIDDLLTVGPDVGS</sequence>
<feature type="compositionally biased region" description="Polar residues" evidence="1">
    <location>
        <begin position="102"/>
        <end position="121"/>
    </location>
</feature>
<evidence type="ECO:0000313" key="3">
    <source>
        <dbReference type="Proteomes" id="UP000283530"/>
    </source>
</evidence>
<dbReference type="InterPro" id="IPR004265">
    <property type="entry name" value="Dirigent"/>
</dbReference>
<dbReference type="OrthoDB" id="1921494at2759"/>
<organism evidence="2 3">
    <name type="scientific">Cinnamomum micranthum f. kanehirae</name>
    <dbReference type="NCBI Taxonomy" id="337451"/>
    <lineage>
        <taxon>Eukaryota</taxon>
        <taxon>Viridiplantae</taxon>
        <taxon>Streptophyta</taxon>
        <taxon>Embryophyta</taxon>
        <taxon>Tracheophyta</taxon>
        <taxon>Spermatophyta</taxon>
        <taxon>Magnoliopsida</taxon>
        <taxon>Magnoliidae</taxon>
        <taxon>Laurales</taxon>
        <taxon>Lauraceae</taxon>
        <taxon>Cinnamomum</taxon>
    </lineage>
</organism>
<comment type="caution">
    <text evidence="2">The sequence shown here is derived from an EMBL/GenBank/DDBJ whole genome shotgun (WGS) entry which is preliminary data.</text>
</comment>